<proteinExistence type="predicted"/>
<evidence type="ECO:0000313" key="2">
    <source>
        <dbReference type="EMBL" id="MBD0825500.1"/>
    </source>
</evidence>
<sequence>MMKYLLISLLCLFIFSCSSGNLKKENNFSFKPGACIDIQNNGYKLCITTIEDGRCPLNMNCLWQGNATVYFILTSNHEDISFTLNTFKNFKQDTIINNLKFSLVDVLPYPERTPSSNLEDYTIKLEISNPD</sequence>
<dbReference type="Proteomes" id="UP000621516">
    <property type="component" value="Unassembled WGS sequence"/>
</dbReference>
<evidence type="ECO:0000313" key="3">
    <source>
        <dbReference type="Proteomes" id="UP000621516"/>
    </source>
</evidence>
<evidence type="ECO:0000256" key="1">
    <source>
        <dbReference type="SAM" id="SignalP"/>
    </source>
</evidence>
<dbReference type="AlphaFoldDB" id="A0A8J6PXS3"/>
<accession>A0A8J6PXS3</accession>
<gene>
    <name evidence="2" type="ORF">ICJ85_15915</name>
</gene>
<evidence type="ECO:0008006" key="4">
    <source>
        <dbReference type="Google" id="ProtNLM"/>
    </source>
</evidence>
<feature type="chain" id="PRO_5035287815" description="Lipoprotein" evidence="1">
    <location>
        <begin position="24"/>
        <end position="131"/>
    </location>
</feature>
<organism evidence="2 3">
    <name type="scientific">Aestuariibaculum marinum</name>
    <dbReference type="NCBI Taxonomy" id="2683592"/>
    <lineage>
        <taxon>Bacteria</taxon>
        <taxon>Pseudomonadati</taxon>
        <taxon>Bacteroidota</taxon>
        <taxon>Flavobacteriia</taxon>
        <taxon>Flavobacteriales</taxon>
        <taxon>Flavobacteriaceae</taxon>
    </lineage>
</organism>
<comment type="caution">
    <text evidence="2">The sequence shown here is derived from an EMBL/GenBank/DDBJ whole genome shotgun (WGS) entry which is preliminary data.</text>
</comment>
<dbReference type="PROSITE" id="PS51257">
    <property type="entry name" value="PROKAR_LIPOPROTEIN"/>
    <property type="match status" value="1"/>
</dbReference>
<protein>
    <recommendedName>
        <fullName evidence="4">Lipoprotein</fullName>
    </recommendedName>
</protein>
<name>A0A8J6PXS3_9FLAO</name>
<feature type="signal peptide" evidence="1">
    <location>
        <begin position="1"/>
        <end position="23"/>
    </location>
</feature>
<dbReference type="RefSeq" id="WP_188224790.1">
    <property type="nucleotide sequence ID" value="NZ_JACVXD010000020.1"/>
</dbReference>
<reference evidence="2 3" key="1">
    <citation type="journal article" date="2018" name="J. Microbiol.">
        <title>Aestuariibaculum marinum sp. nov., a marine bacterium isolated from seawater in South Korea.</title>
        <authorList>
            <person name="Choi J."/>
            <person name="Lee D."/>
            <person name="Jang J.H."/>
            <person name="Cha S."/>
            <person name="Seo T."/>
        </authorList>
    </citation>
    <scope>NUCLEOTIDE SEQUENCE [LARGE SCALE GENOMIC DNA]</scope>
    <source>
        <strain evidence="2 3">IP7</strain>
    </source>
</reference>
<keyword evidence="3" id="KW-1185">Reference proteome</keyword>
<keyword evidence="1" id="KW-0732">Signal</keyword>
<dbReference type="EMBL" id="JACVXD010000020">
    <property type="protein sequence ID" value="MBD0825500.1"/>
    <property type="molecule type" value="Genomic_DNA"/>
</dbReference>